<reference evidence="3" key="1">
    <citation type="journal article" date="2019" name="Int. J. Syst. Evol. Microbiol.">
        <title>The Global Catalogue of Microorganisms (GCM) 10K type strain sequencing project: providing services to taxonomists for standard genome sequencing and annotation.</title>
        <authorList>
            <consortium name="The Broad Institute Genomics Platform"/>
            <consortium name="The Broad Institute Genome Sequencing Center for Infectious Disease"/>
            <person name="Wu L."/>
            <person name="Ma J."/>
        </authorList>
    </citation>
    <scope>NUCLEOTIDE SEQUENCE [LARGE SCALE GENOMIC DNA]</scope>
    <source>
        <strain evidence="3">TISTR 1858</strain>
    </source>
</reference>
<evidence type="ECO:0000313" key="3">
    <source>
        <dbReference type="Proteomes" id="UP001597451"/>
    </source>
</evidence>
<evidence type="ECO:0000313" key="2">
    <source>
        <dbReference type="EMBL" id="MFD2627403.1"/>
    </source>
</evidence>
<organism evidence="2 3">
    <name type="scientific">Oceanobacillus kapialis</name>
    <dbReference type="NCBI Taxonomy" id="481353"/>
    <lineage>
        <taxon>Bacteria</taxon>
        <taxon>Bacillati</taxon>
        <taxon>Bacillota</taxon>
        <taxon>Bacilli</taxon>
        <taxon>Bacillales</taxon>
        <taxon>Bacillaceae</taxon>
        <taxon>Oceanobacillus</taxon>
    </lineage>
</organism>
<keyword evidence="1" id="KW-1133">Transmembrane helix</keyword>
<evidence type="ECO:0000256" key="1">
    <source>
        <dbReference type="SAM" id="Phobius"/>
    </source>
</evidence>
<name>A0ABW5PVL1_9BACI</name>
<accession>A0ABW5PVL1</accession>
<protein>
    <recommendedName>
        <fullName evidence="4">Cytochrome b561 bacterial/Ni-hydrogenase domain-containing protein</fullName>
    </recommendedName>
</protein>
<proteinExistence type="predicted"/>
<dbReference type="Proteomes" id="UP001597451">
    <property type="component" value="Unassembled WGS sequence"/>
</dbReference>
<keyword evidence="1" id="KW-0812">Transmembrane</keyword>
<gene>
    <name evidence="2" type="ORF">ACFSUN_01195</name>
</gene>
<dbReference type="EMBL" id="JBHUMX010000002">
    <property type="protein sequence ID" value="MFD2627403.1"/>
    <property type="molecule type" value="Genomic_DNA"/>
</dbReference>
<keyword evidence="3" id="KW-1185">Reference proteome</keyword>
<sequence>MLQENGRLMHLWKNHKRLLGLGLHLCIFIIIQLAFFAIGDYEDWHIFKLNGGGESVAAFLKPIEDYVHIHQSYQFNVITAFLIVALILHVGSILLEVVVSKRKAS</sequence>
<feature type="transmembrane region" description="Helical" evidence="1">
    <location>
        <begin position="21"/>
        <end position="39"/>
    </location>
</feature>
<evidence type="ECO:0008006" key="4">
    <source>
        <dbReference type="Google" id="ProtNLM"/>
    </source>
</evidence>
<dbReference type="RefSeq" id="WP_379560035.1">
    <property type="nucleotide sequence ID" value="NZ_JBHUMX010000002.1"/>
</dbReference>
<feature type="transmembrane region" description="Helical" evidence="1">
    <location>
        <begin position="77"/>
        <end position="99"/>
    </location>
</feature>
<comment type="caution">
    <text evidence="2">The sequence shown here is derived from an EMBL/GenBank/DDBJ whole genome shotgun (WGS) entry which is preliminary data.</text>
</comment>
<keyword evidence="1" id="KW-0472">Membrane</keyword>